<proteinExistence type="predicted"/>
<dbReference type="Gene3D" id="2.40.50.140">
    <property type="entry name" value="Nucleic acid-binding proteins"/>
    <property type="match status" value="1"/>
</dbReference>
<name>A0ABM6IDJ5_9RHOB</name>
<protein>
    <recommendedName>
        <fullName evidence="4">CSD domain-containing protein</fullName>
    </recommendedName>
</protein>
<dbReference type="SUPFAM" id="SSF50249">
    <property type="entry name" value="Nucleic acid-binding proteins"/>
    <property type="match status" value="1"/>
</dbReference>
<dbReference type="InterPro" id="IPR012340">
    <property type="entry name" value="NA-bd_OB-fold"/>
</dbReference>
<accession>A0ABM6IDJ5</accession>
<dbReference type="Proteomes" id="UP000185622">
    <property type="component" value="Chromosome"/>
</dbReference>
<reference evidence="2 3" key="1">
    <citation type="submission" date="2017-01" db="EMBL/GenBank/DDBJ databases">
        <title>The complete genome sequence of a sulfur-oxidizing marine bacterium Thioclava sp. 25B10_4T.</title>
        <authorList>
            <person name="Liu Y."/>
            <person name="Lai Q."/>
            <person name="Shao Z."/>
        </authorList>
    </citation>
    <scope>NUCLEOTIDE SEQUENCE [LARGE SCALE GENOMIC DNA]</scope>
    <source>
        <strain evidence="2 3">25B10_4</strain>
    </source>
</reference>
<evidence type="ECO:0000256" key="1">
    <source>
        <dbReference type="SAM" id="MobiDB-lite"/>
    </source>
</evidence>
<evidence type="ECO:0000313" key="3">
    <source>
        <dbReference type="Proteomes" id="UP000185622"/>
    </source>
</evidence>
<evidence type="ECO:0008006" key="4">
    <source>
        <dbReference type="Google" id="ProtNLM"/>
    </source>
</evidence>
<keyword evidence="3" id="KW-1185">Reference proteome</keyword>
<sequence length="273" mass="30583">MRRFNRTIGFGFIEAKTGGRGIFVHISALKRGPLAAPSRASRDLRNRYRSRRAPARPTTAPEKTDAAVRLIREDNAEKKRLRPHAYARPDCHGSTNAPQRRLLARRDREVDRRLRSPRGVPRVFLRDKMEGRTWLSKKCLRAGNPRPPSLRTIRAMPPSLGITSSGGCPKRRVTIRAAPCRAAFRNDLSCNTGPEFPARWLSDVMFRVNRSAFATRLAGRWSGRGKLLPLCFFEDGIDDLQEQGSSISRAGLAKARRLSASVIVTPLHSISTP</sequence>
<feature type="region of interest" description="Disordered" evidence="1">
    <location>
        <begin position="34"/>
        <end position="64"/>
    </location>
</feature>
<dbReference type="EMBL" id="CP019437">
    <property type="protein sequence ID" value="AQS46821.1"/>
    <property type="molecule type" value="Genomic_DNA"/>
</dbReference>
<dbReference type="CDD" id="cd04458">
    <property type="entry name" value="CSP_CDS"/>
    <property type="match status" value="1"/>
</dbReference>
<organism evidence="2 3">
    <name type="scientific">Thioclava nitratireducens</name>
    <dbReference type="NCBI Taxonomy" id="1915078"/>
    <lineage>
        <taxon>Bacteria</taxon>
        <taxon>Pseudomonadati</taxon>
        <taxon>Pseudomonadota</taxon>
        <taxon>Alphaproteobacteria</taxon>
        <taxon>Rhodobacterales</taxon>
        <taxon>Paracoccaceae</taxon>
        <taxon>Thioclava</taxon>
    </lineage>
</organism>
<gene>
    <name evidence="2" type="ORF">BMG03_02645</name>
</gene>
<evidence type="ECO:0000313" key="2">
    <source>
        <dbReference type="EMBL" id="AQS46821.1"/>
    </source>
</evidence>
<feature type="region of interest" description="Disordered" evidence="1">
    <location>
        <begin position="139"/>
        <end position="167"/>
    </location>
</feature>
<dbReference type="InterPro" id="IPR002059">
    <property type="entry name" value="CSP_DNA-bd"/>
</dbReference>